<dbReference type="PANTHER" id="PTHR20872">
    <property type="match status" value="1"/>
</dbReference>
<gene>
    <name evidence="1" type="ORF">DPMN_026008</name>
</gene>
<name>A0A9D4LQA5_DREPO</name>
<evidence type="ECO:0000313" key="2">
    <source>
        <dbReference type="Proteomes" id="UP000828390"/>
    </source>
</evidence>
<dbReference type="OrthoDB" id="9974792at2759"/>
<dbReference type="Gene3D" id="3.80.10.10">
    <property type="entry name" value="Ribonuclease Inhibitor"/>
    <property type="match status" value="1"/>
</dbReference>
<dbReference type="AlphaFoldDB" id="A0A9D4LQA5"/>
<proteinExistence type="predicted"/>
<dbReference type="EMBL" id="JAIWYP010000002">
    <property type="protein sequence ID" value="KAH3863032.1"/>
    <property type="molecule type" value="Genomic_DNA"/>
</dbReference>
<evidence type="ECO:0008006" key="3">
    <source>
        <dbReference type="Google" id="ProtNLM"/>
    </source>
</evidence>
<dbReference type="InterPro" id="IPR032675">
    <property type="entry name" value="LRR_dom_sf"/>
</dbReference>
<comment type="caution">
    <text evidence="1">The sequence shown here is derived from an EMBL/GenBank/DDBJ whole genome shotgun (WGS) entry which is preliminary data.</text>
</comment>
<dbReference type="PANTHER" id="PTHR20872:SF1">
    <property type="entry name" value="F-BOX DOMAIN-CONTAINING PROTEIN"/>
    <property type="match status" value="1"/>
</dbReference>
<sequence>MNSPQSSSRNGNALASIEGIPSVVATQILGYLTWDEKLTTAQVLSTWKPHMHTPRAWPVVKYNRESEENVYFVKEKRTKFLICLKIYGKFMRNIEISFGYIISRSGQQILHAIADNCSMLRYFRLGLGGCQEFSALSELALKRNDVAAIISILRLCKDLDKVGLISPYICWSDSGTNLLTELCETRLSTKITELRLMSLSLTDHDDYLTLLQDFSRLQMLTVRREKINNTILLQLVANGLQEICLYQDEELALVDARQLREDVWSQVLKINPNFKVDLVLQYILVIKDSFVTNMPLRSLVLDDLVNIVTKGVMDHLVSCYKLTLERFTYTNLYLENFESGDSRMPAALITLATLCQKLHTIRYGFPLSSTTILILVKTRRLKELLIPSVEVSYEFDWPIQEQWEEEFVRWLEANHRSEDLLEAAVSQVLGRPWKLQYENGLLERSVSVNM</sequence>
<reference evidence="1" key="1">
    <citation type="journal article" date="2019" name="bioRxiv">
        <title>The Genome of the Zebra Mussel, Dreissena polymorpha: A Resource for Invasive Species Research.</title>
        <authorList>
            <person name="McCartney M.A."/>
            <person name="Auch B."/>
            <person name="Kono T."/>
            <person name="Mallez S."/>
            <person name="Zhang Y."/>
            <person name="Obille A."/>
            <person name="Becker A."/>
            <person name="Abrahante J.E."/>
            <person name="Garbe J."/>
            <person name="Badalamenti J.P."/>
            <person name="Herman A."/>
            <person name="Mangelson H."/>
            <person name="Liachko I."/>
            <person name="Sullivan S."/>
            <person name="Sone E.D."/>
            <person name="Koren S."/>
            <person name="Silverstein K.A.T."/>
            <person name="Beckman K.B."/>
            <person name="Gohl D.M."/>
        </authorList>
    </citation>
    <scope>NUCLEOTIDE SEQUENCE</scope>
    <source>
        <strain evidence="1">Duluth1</strain>
        <tissue evidence="1">Whole animal</tissue>
    </source>
</reference>
<evidence type="ECO:0000313" key="1">
    <source>
        <dbReference type="EMBL" id="KAH3863032.1"/>
    </source>
</evidence>
<reference evidence="1" key="2">
    <citation type="submission" date="2020-11" db="EMBL/GenBank/DDBJ databases">
        <authorList>
            <person name="McCartney M.A."/>
            <person name="Auch B."/>
            <person name="Kono T."/>
            <person name="Mallez S."/>
            <person name="Becker A."/>
            <person name="Gohl D.M."/>
            <person name="Silverstein K.A.T."/>
            <person name="Koren S."/>
            <person name="Bechman K.B."/>
            <person name="Herman A."/>
            <person name="Abrahante J.E."/>
            <person name="Garbe J."/>
        </authorList>
    </citation>
    <scope>NUCLEOTIDE SEQUENCE</scope>
    <source>
        <strain evidence="1">Duluth1</strain>
        <tissue evidence="1">Whole animal</tissue>
    </source>
</reference>
<protein>
    <recommendedName>
        <fullName evidence="3">F-box domain-containing protein</fullName>
    </recommendedName>
</protein>
<dbReference type="Proteomes" id="UP000828390">
    <property type="component" value="Unassembled WGS sequence"/>
</dbReference>
<organism evidence="1 2">
    <name type="scientific">Dreissena polymorpha</name>
    <name type="common">Zebra mussel</name>
    <name type="synonym">Mytilus polymorpha</name>
    <dbReference type="NCBI Taxonomy" id="45954"/>
    <lineage>
        <taxon>Eukaryota</taxon>
        <taxon>Metazoa</taxon>
        <taxon>Spiralia</taxon>
        <taxon>Lophotrochozoa</taxon>
        <taxon>Mollusca</taxon>
        <taxon>Bivalvia</taxon>
        <taxon>Autobranchia</taxon>
        <taxon>Heteroconchia</taxon>
        <taxon>Euheterodonta</taxon>
        <taxon>Imparidentia</taxon>
        <taxon>Neoheterodontei</taxon>
        <taxon>Myida</taxon>
        <taxon>Dreissenoidea</taxon>
        <taxon>Dreissenidae</taxon>
        <taxon>Dreissena</taxon>
    </lineage>
</organism>
<accession>A0A9D4LQA5</accession>
<keyword evidence="2" id="KW-1185">Reference proteome</keyword>